<name>A0A8J5TF46_ZIZPA</name>
<keyword evidence="4" id="KW-1133">Transmembrane helix</keyword>
<feature type="domain" description="Cysteine-rich transmembrane" evidence="7">
    <location>
        <begin position="20"/>
        <end position="70"/>
    </location>
</feature>
<organism evidence="8 9">
    <name type="scientific">Zizania palustris</name>
    <name type="common">Northern wild rice</name>
    <dbReference type="NCBI Taxonomy" id="103762"/>
    <lineage>
        <taxon>Eukaryota</taxon>
        <taxon>Viridiplantae</taxon>
        <taxon>Streptophyta</taxon>
        <taxon>Embryophyta</taxon>
        <taxon>Tracheophyta</taxon>
        <taxon>Spermatophyta</taxon>
        <taxon>Magnoliopsida</taxon>
        <taxon>Liliopsida</taxon>
        <taxon>Poales</taxon>
        <taxon>Poaceae</taxon>
        <taxon>BOP clade</taxon>
        <taxon>Oryzoideae</taxon>
        <taxon>Oryzeae</taxon>
        <taxon>Zizaniinae</taxon>
        <taxon>Zizania</taxon>
    </lineage>
</organism>
<evidence type="ECO:0000256" key="2">
    <source>
        <dbReference type="ARBA" id="ARBA00009444"/>
    </source>
</evidence>
<dbReference type="InterPro" id="IPR028144">
    <property type="entry name" value="CYSTM_dom"/>
</dbReference>
<dbReference type="Pfam" id="PF12734">
    <property type="entry name" value="CYSTM"/>
    <property type="match status" value="1"/>
</dbReference>
<comment type="caution">
    <text evidence="8">The sequence shown here is derived from an EMBL/GenBank/DDBJ whole genome shotgun (WGS) entry which is preliminary data.</text>
</comment>
<keyword evidence="5" id="KW-0472">Membrane</keyword>
<sequence>MDMENNSNSNSNSNRSQPPPGYPTAAAAGAGAEQGGKKSRRGSTKSRGEKGFIEGCIAALCCCWICEMCCD</sequence>
<evidence type="ECO:0000256" key="4">
    <source>
        <dbReference type="ARBA" id="ARBA00022989"/>
    </source>
</evidence>
<evidence type="ECO:0000256" key="3">
    <source>
        <dbReference type="ARBA" id="ARBA00022692"/>
    </source>
</evidence>
<protein>
    <recommendedName>
        <fullName evidence="7">Cysteine-rich transmembrane domain-containing protein</fullName>
    </recommendedName>
</protein>
<evidence type="ECO:0000256" key="6">
    <source>
        <dbReference type="SAM" id="MobiDB-lite"/>
    </source>
</evidence>
<proteinExistence type="inferred from homology"/>
<comment type="similarity">
    <text evidence="2">Belongs to the CYSTM1 family.</text>
</comment>
<dbReference type="PANTHER" id="PTHR31568">
    <property type="entry name" value="RCG49325, ISOFORM CRA_A"/>
    <property type="match status" value="1"/>
</dbReference>
<reference evidence="8" key="2">
    <citation type="submission" date="2021-02" db="EMBL/GenBank/DDBJ databases">
        <authorList>
            <person name="Kimball J.A."/>
            <person name="Haas M.W."/>
            <person name="Macchietto M."/>
            <person name="Kono T."/>
            <person name="Duquette J."/>
            <person name="Shao M."/>
        </authorList>
    </citation>
    <scope>NUCLEOTIDE SEQUENCE</scope>
    <source>
        <tissue evidence="8">Fresh leaf tissue</tissue>
    </source>
</reference>
<dbReference type="GO" id="GO:0005886">
    <property type="term" value="C:plasma membrane"/>
    <property type="evidence" value="ECO:0007669"/>
    <property type="project" value="InterPro"/>
</dbReference>
<dbReference type="EMBL" id="JAAALK010000282">
    <property type="protein sequence ID" value="KAG8079074.1"/>
    <property type="molecule type" value="Genomic_DNA"/>
</dbReference>
<evidence type="ECO:0000256" key="5">
    <source>
        <dbReference type="ARBA" id="ARBA00023136"/>
    </source>
</evidence>
<evidence type="ECO:0000259" key="7">
    <source>
        <dbReference type="Pfam" id="PF12734"/>
    </source>
</evidence>
<comment type="subcellular location">
    <subcellularLocation>
        <location evidence="1">Membrane</location>
        <topology evidence="1">Single-pass membrane protein</topology>
    </subcellularLocation>
</comment>
<keyword evidence="3" id="KW-0812">Transmembrane</keyword>
<feature type="compositionally biased region" description="Low complexity" evidence="6">
    <location>
        <begin position="1"/>
        <end position="14"/>
    </location>
</feature>
<dbReference type="Proteomes" id="UP000729402">
    <property type="component" value="Unassembled WGS sequence"/>
</dbReference>
<evidence type="ECO:0000256" key="1">
    <source>
        <dbReference type="ARBA" id="ARBA00004167"/>
    </source>
</evidence>
<dbReference type="InterPro" id="IPR044850">
    <property type="entry name" value="WIH1-like"/>
</dbReference>
<accession>A0A8J5TF46</accession>
<evidence type="ECO:0000313" key="8">
    <source>
        <dbReference type="EMBL" id="KAG8079074.1"/>
    </source>
</evidence>
<gene>
    <name evidence="8" type="ORF">GUJ93_ZPchr0007g6266</name>
</gene>
<keyword evidence="9" id="KW-1185">Reference proteome</keyword>
<feature type="region of interest" description="Disordered" evidence="6">
    <location>
        <begin position="1"/>
        <end position="48"/>
    </location>
</feature>
<evidence type="ECO:0000313" key="9">
    <source>
        <dbReference type="Proteomes" id="UP000729402"/>
    </source>
</evidence>
<dbReference type="PANTHER" id="PTHR31568:SF94">
    <property type="entry name" value="CYSTEINE-RICH TRANSMEMBRANE CYSTM DOMAIN-CONTAINING PROTEIN"/>
    <property type="match status" value="1"/>
</dbReference>
<dbReference type="AlphaFoldDB" id="A0A8J5TF46"/>
<reference evidence="8" key="1">
    <citation type="journal article" date="2021" name="bioRxiv">
        <title>Whole Genome Assembly and Annotation of Northern Wild Rice, Zizania palustris L., Supports a Whole Genome Duplication in the Zizania Genus.</title>
        <authorList>
            <person name="Haas M."/>
            <person name="Kono T."/>
            <person name="Macchietto M."/>
            <person name="Millas R."/>
            <person name="McGilp L."/>
            <person name="Shao M."/>
            <person name="Duquette J."/>
            <person name="Hirsch C.N."/>
            <person name="Kimball J."/>
        </authorList>
    </citation>
    <scope>NUCLEOTIDE SEQUENCE</scope>
    <source>
        <tissue evidence="8">Fresh leaf tissue</tissue>
    </source>
</reference>
<dbReference type="OrthoDB" id="651488at2759"/>